<dbReference type="InterPro" id="IPR036179">
    <property type="entry name" value="Ig-like_dom_sf"/>
</dbReference>
<dbReference type="Proteomes" id="UP000762676">
    <property type="component" value="Unassembled WGS sequence"/>
</dbReference>
<feature type="domain" description="Ig-like" evidence="7">
    <location>
        <begin position="1391"/>
        <end position="1472"/>
    </location>
</feature>
<protein>
    <submittedName>
        <fullName evidence="8">Hemicentin 2</fullName>
    </submittedName>
</protein>
<keyword evidence="9" id="KW-1185">Reference proteome</keyword>
<dbReference type="Pfam" id="PF07679">
    <property type="entry name" value="I-set"/>
    <property type="match status" value="3"/>
</dbReference>
<feature type="domain" description="Ig-like" evidence="7">
    <location>
        <begin position="512"/>
        <end position="592"/>
    </location>
</feature>
<evidence type="ECO:0000256" key="5">
    <source>
        <dbReference type="ARBA" id="ARBA00023319"/>
    </source>
</evidence>
<dbReference type="InterPro" id="IPR007110">
    <property type="entry name" value="Ig-like_dom"/>
</dbReference>
<feature type="domain" description="Ig-like" evidence="7">
    <location>
        <begin position="863"/>
        <end position="945"/>
    </location>
</feature>
<dbReference type="SMART" id="SM00409">
    <property type="entry name" value="IG"/>
    <property type="match status" value="18"/>
</dbReference>
<feature type="domain" description="Ig-like" evidence="7">
    <location>
        <begin position="687"/>
        <end position="768"/>
    </location>
</feature>
<dbReference type="InterPro" id="IPR013783">
    <property type="entry name" value="Ig-like_fold"/>
</dbReference>
<feature type="domain" description="Ig-like" evidence="7">
    <location>
        <begin position="1040"/>
        <end position="1119"/>
    </location>
</feature>
<dbReference type="CDD" id="cd00063">
    <property type="entry name" value="FN3"/>
    <property type="match status" value="1"/>
</dbReference>
<keyword evidence="2 6" id="KW-0472">Membrane</keyword>
<feature type="domain" description="Ig-like" evidence="7">
    <location>
        <begin position="1132"/>
        <end position="1202"/>
    </location>
</feature>
<dbReference type="InterPro" id="IPR003961">
    <property type="entry name" value="FN3_dom"/>
</dbReference>
<feature type="domain" description="Ig-like" evidence="7">
    <location>
        <begin position="126"/>
        <end position="207"/>
    </location>
</feature>
<dbReference type="InterPro" id="IPR003599">
    <property type="entry name" value="Ig_sub"/>
</dbReference>
<feature type="domain" description="Ig-like" evidence="7">
    <location>
        <begin position="342"/>
        <end position="420"/>
    </location>
</feature>
<dbReference type="GO" id="GO:0005911">
    <property type="term" value="C:cell-cell junction"/>
    <property type="evidence" value="ECO:0007669"/>
    <property type="project" value="TreeGrafter"/>
</dbReference>
<dbReference type="EMBL" id="BMAT01012797">
    <property type="protein sequence ID" value="GFR99302.1"/>
    <property type="molecule type" value="Genomic_DNA"/>
</dbReference>
<evidence type="ECO:0000313" key="9">
    <source>
        <dbReference type="Proteomes" id="UP000762676"/>
    </source>
</evidence>
<reference evidence="8 9" key="1">
    <citation type="journal article" date="2021" name="Elife">
        <title>Chloroplast acquisition without the gene transfer in kleptoplastic sea slugs, Plakobranchus ocellatus.</title>
        <authorList>
            <person name="Maeda T."/>
            <person name="Takahashi S."/>
            <person name="Yoshida T."/>
            <person name="Shimamura S."/>
            <person name="Takaki Y."/>
            <person name="Nagai Y."/>
            <person name="Toyoda A."/>
            <person name="Suzuki Y."/>
            <person name="Arimoto A."/>
            <person name="Ishii H."/>
            <person name="Satoh N."/>
            <person name="Nishiyama T."/>
            <person name="Hasebe M."/>
            <person name="Maruyama T."/>
            <person name="Minagawa J."/>
            <person name="Obokata J."/>
            <person name="Shigenobu S."/>
        </authorList>
    </citation>
    <scope>NUCLEOTIDE SEQUENCE [LARGE SCALE GENOMIC DNA]</scope>
</reference>
<feature type="domain" description="Ig-like" evidence="7">
    <location>
        <begin position="775"/>
        <end position="856"/>
    </location>
</feature>
<proteinExistence type="predicted"/>
<dbReference type="CDD" id="cd00096">
    <property type="entry name" value="Ig"/>
    <property type="match status" value="3"/>
</dbReference>
<feature type="domain" description="Ig-like" evidence="7">
    <location>
        <begin position="38"/>
        <end position="119"/>
    </location>
</feature>
<dbReference type="GO" id="GO:0050839">
    <property type="term" value="F:cell adhesion molecule binding"/>
    <property type="evidence" value="ECO:0007669"/>
    <property type="project" value="TreeGrafter"/>
</dbReference>
<dbReference type="InterPro" id="IPR013098">
    <property type="entry name" value="Ig_I-set"/>
</dbReference>
<comment type="caution">
    <text evidence="8">The sequence shown here is derived from an EMBL/GenBank/DDBJ whole genome shotgun (WGS) entry which is preliminary data.</text>
</comment>
<name>A0AAV4HPN5_9GAST</name>
<feature type="domain" description="Ig-like" evidence="7">
    <location>
        <begin position="1574"/>
        <end position="1665"/>
    </location>
</feature>
<keyword evidence="5" id="KW-0393">Immunoglobulin domain</keyword>
<keyword evidence="3" id="KW-1015">Disulfide bond</keyword>
<dbReference type="InterPro" id="IPR051275">
    <property type="entry name" value="Cell_adhesion_signaling"/>
</dbReference>
<dbReference type="PANTHER" id="PTHR11640:SF31">
    <property type="entry name" value="IRREGULAR CHIASM C-ROUGHEST PROTEIN-RELATED"/>
    <property type="match status" value="1"/>
</dbReference>
<dbReference type="Pfam" id="PF13927">
    <property type="entry name" value="Ig_3"/>
    <property type="match status" value="7"/>
</dbReference>
<evidence type="ECO:0000259" key="7">
    <source>
        <dbReference type="PROSITE" id="PS50835"/>
    </source>
</evidence>
<feature type="domain" description="Ig-like" evidence="7">
    <location>
        <begin position="1477"/>
        <end position="1563"/>
    </location>
</feature>
<evidence type="ECO:0000313" key="8">
    <source>
        <dbReference type="EMBL" id="GFR99302.1"/>
    </source>
</evidence>
<evidence type="ECO:0000256" key="6">
    <source>
        <dbReference type="SAM" id="Phobius"/>
    </source>
</evidence>
<dbReference type="SMART" id="SM00408">
    <property type="entry name" value="IGc2"/>
    <property type="match status" value="18"/>
</dbReference>
<feature type="domain" description="Ig-like" evidence="7">
    <location>
        <begin position="1221"/>
        <end position="1299"/>
    </location>
</feature>
<dbReference type="GO" id="GO:0098609">
    <property type="term" value="P:cell-cell adhesion"/>
    <property type="evidence" value="ECO:0007669"/>
    <property type="project" value="TreeGrafter"/>
</dbReference>
<dbReference type="Gene3D" id="2.60.40.10">
    <property type="entry name" value="Immunoglobulins"/>
    <property type="match status" value="18"/>
</dbReference>
<gene>
    <name evidence="8" type="ORF">ElyMa_006370800</name>
</gene>
<keyword evidence="6" id="KW-0812">Transmembrane</keyword>
<organism evidence="8 9">
    <name type="scientific">Elysia marginata</name>
    <dbReference type="NCBI Taxonomy" id="1093978"/>
    <lineage>
        <taxon>Eukaryota</taxon>
        <taxon>Metazoa</taxon>
        <taxon>Spiralia</taxon>
        <taxon>Lophotrochozoa</taxon>
        <taxon>Mollusca</taxon>
        <taxon>Gastropoda</taxon>
        <taxon>Heterobranchia</taxon>
        <taxon>Euthyneura</taxon>
        <taxon>Panpulmonata</taxon>
        <taxon>Sacoglossa</taxon>
        <taxon>Placobranchoidea</taxon>
        <taxon>Plakobranchidae</taxon>
        <taxon>Elysia</taxon>
    </lineage>
</organism>
<evidence type="ECO:0000256" key="1">
    <source>
        <dbReference type="ARBA" id="ARBA00004479"/>
    </source>
</evidence>
<feature type="domain" description="Ig-like" evidence="7">
    <location>
        <begin position="425"/>
        <end position="507"/>
    </location>
</feature>
<accession>A0AAV4HPN5</accession>
<dbReference type="GO" id="GO:0005886">
    <property type="term" value="C:plasma membrane"/>
    <property type="evidence" value="ECO:0007669"/>
    <property type="project" value="TreeGrafter"/>
</dbReference>
<dbReference type="InterPro" id="IPR003598">
    <property type="entry name" value="Ig_sub2"/>
</dbReference>
<dbReference type="SUPFAM" id="SSF48726">
    <property type="entry name" value="Immunoglobulin"/>
    <property type="match status" value="17"/>
</dbReference>
<dbReference type="Pfam" id="PF13895">
    <property type="entry name" value="Ig_2"/>
    <property type="match status" value="7"/>
</dbReference>
<sequence>MATPLDWELYKDNDLSSPAVPSAVLDVGLADQADADGPKDMTLMPARDFYTISDADTMPDVTCTANCNPPCSYSWFKDNDLFPDALNNTLSLGSVARGDEGNYTCRASNSLDSDTRTLRLLITYGPSSSITLTPPQTRYDIGVGSSLDVGCSAVCDPECSYRWVKDDGSTAATSGNLRISSVSSADAGVYVCRASNNVGPPASASITVNILSGPQSLTITPQSPISLEEGNDFVVTCSASCSPVCTYTWRKGSRLIVTQNGMLQLKDVTRSDAGEYTCEAKNSVNSTTGQLQVEIQCPKLIIPAITEVQSGPYTCIAQNSANNPAFSSTLIDVVYGPREDEPEIFPPEPIQSTSRGGSFQARCSADCNPDCDITWFFGSREIPSSNGILNLRSVTAEDAGVYSCRASNSVDGASQSFTLEVQAGPGTTIKFTPPGVTQEVMEGRPLSVSCSAECSPPCSFFWQTGSQNVSDSGDLTFNPIQRDDAGIYVCYASNDLDSLSSKQLEIRVMYGPEGSTRIIPDGTKNLDVGDRLNIVCVADCSPPCDYTWFLGQQRIPSFNGEVKVDAVALTDGGTYSCQANNGVGARDTKSVSVFVQSGPGGSITFNPPNDTLTLKEGNTLQVTCSAQCTPACYYVWNLGQREIPSQNGVLNIPAVSAEQKGDYTCVAANGDGNQASKVLSVDILYGPGTSLELVPDGAVQTLNEGASLQISCRSKCNPPCQHQWYFVTSPLNTTNGVLSLVSLSAENEGNYKCVASNGVGRAKEKDVLIKVQTGPGNTVRIVPDQPLYEVNEGSPLQLQCEAVCSPACTYTWYFGGTRIRATDGVFLQDAAKREDAGPYVCYAANEVAVQGSRQIQVDVLYGPTDEVMLDPSGPQRLEVGDMLTFRCSAKCKPDCQYRWFKGNSEVYSEGGRLVVGPATEASKGDYSCQAYNKVDSRTSDIISIEILKPPGNSLRFTPVDDNPSVVEGSSFEVLCEADCIPACEVSWWRGQDEIPGTYLDGTLRLQNVRRDDFHFYTCYAANGVGAPESKLLVLEVLYGPERVSVFPPEVIAPLGGSVSVSCQADCNPPCQVSWSKEMSAVPSAAGILTLTSVAAEDAGNYTCAASNEVTTGNQTVPVTIISGGGATVQFDPPDTSVVVSEGRPYSVTCQSRCAPECQVTWTRDGKPVASSAGALLQFAAVQRGDKGVYSCMARNVAGTDISQLFSLDVTYGPGASASLIPPVFTRRLSVGDSLVSRCEADCSPSCDIVWLKDGNLLPGVTGGNLLIPRVTAGDAGLYRCVADNQIGRPGVADLLVTVTFGPVNGSVSLYPPERVRPILEGESFTVTCMAECLPACTYTWYVGNFKYEANNGTLTIDQVSKRDAGTYTCHADNGVGQTRMLDLLLVVEYPPSRATLEPATSQYRVSAGLALPAVTCNADCSPQCLVSWLKDGQLLQQGGLLSLGQASREDVGSYTCTASNIHGVTETEMTVSVDYEPVITLFTVRDRKFSAVVKEGLPVKLSCQVEADPAASISFYNGSQMIYSQESTPEISYAWPRATCFDAGTYVCFADNGVGNSAESTVNLEVLCSPRLDPRIFKQPFVASQIGGTAVITVPVVADPPPSFLWYKKQGTGVEYIDPVDGKEESERFFYVNGTSSTLVIRNVQQGDFGDYIVQANITDLHPLSEYTFRVRGLNSYGYSNYSNNIVVVTQDDPEASRSVGGDVSTTPVLLGVGCALGFLVGAGITAMVVVSRCKPKPSRHNGDNTIDDYKSDTTYDTLYLKDALWAQRHIKLSNDSFKSDPHVLVNKTSHEIIYHSLGYHQFAMD</sequence>
<evidence type="ECO:0000256" key="2">
    <source>
        <dbReference type="ARBA" id="ARBA00023136"/>
    </source>
</evidence>
<keyword evidence="6" id="KW-1133">Transmembrane helix</keyword>
<feature type="domain" description="Ig-like" evidence="7">
    <location>
        <begin position="599"/>
        <end position="680"/>
    </location>
</feature>
<dbReference type="PROSITE" id="PS50835">
    <property type="entry name" value="IG_LIKE"/>
    <property type="match status" value="18"/>
</dbReference>
<feature type="domain" description="Ig-like" evidence="7">
    <location>
        <begin position="1311"/>
        <end position="1382"/>
    </location>
</feature>
<evidence type="ECO:0000256" key="4">
    <source>
        <dbReference type="ARBA" id="ARBA00023180"/>
    </source>
</evidence>
<dbReference type="PANTHER" id="PTHR11640">
    <property type="entry name" value="NEPHRIN"/>
    <property type="match status" value="1"/>
</dbReference>
<evidence type="ECO:0000256" key="3">
    <source>
        <dbReference type="ARBA" id="ARBA00023157"/>
    </source>
</evidence>
<keyword evidence="4" id="KW-0325">Glycoprotein</keyword>
<feature type="domain" description="Ig-like" evidence="7">
    <location>
        <begin position="214"/>
        <end position="296"/>
    </location>
</feature>
<comment type="subcellular location">
    <subcellularLocation>
        <location evidence="1">Membrane</location>
        <topology evidence="1">Single-pass type I membrane protein</topology>
    </subcellularLocation>
</comment>
<feature type="domain" description="Ig-like" evidence="7">
    <location>
        <begin position="949"/>
        <end position="1034"/>
    </location>
</feature>
<feature type="transmembrane region" description="Helical" evidence="6">
    <location>
        <begin position="1709"/>
        <end position="1731"/>
    </location>
</feature>